<dbReference type="PANTHER" id="PTHR30465:SF44">
    <property type="entry name" value="ABC-TYPE DIPEPTIDE_OLIGOPEPTIDE TRANSPORT SYSTEM, PERMEASE COMPONENT"/>
    <property type="match status" value="1"/>
</dbReference>
<dbReference type="Pfam" id="PF00528">
    <property type="entry name" value="BPD_transp_1"/>
    <property type="match status" value="1"/>
</dbReference>
<dbReference type="AlphaFoldDB" id="A0A3L7JSG4"/>
<evidence type="ECO:0000256" key="5">
    <source>
        <dbReference type="ARBA" id="ARBA00022989"/>
    </source>
</evidence>
<keyword evidence="3" id="KW-1003">Cell membrane</keyword>
<accession>A0A3L7JSG4</accession>
<evidence type="ECO:0000256" key="1">
    <source>
        <dbReference type="ARBA" id="ARBA00004651"/>
    </source>
</evidence>
<gene>
    <name evidence="9" type="ORF">D9X91_17150</name>
</gene>
<evidence type="ECO:0000256" key="6">
    <source>
        <dbReference type="ARBA" id="ARBA00023136"/>
    </source>
</evidence>
<evidence type="ECO:0000259" key="8">
    <source>
        <dbReference type="Pfam" id="PF00528"/>
    </source>
</evidence>
<evidence type="ECO:0000256" key="2">
    <source>
        <dbReference type="ARBA" id="ARBA00022448"/>
    </source>
</evidence>
<dbReference type="EMBL" id="RCVZ01000014">
    <property type="protein sequence ID" value="RLQ93430.1"/>
    <property type="molecule type" value="Genomic_DNA"/>
</dbReference>
<dbReference type="Proteomes" id="UP000276770">
    <property type="component" value="Unassembled WGS sequence"/>
</dbReference>
<dbReference type="GO" id="GO:0055085">
    <property type="term" value="P:transmembrane transport"/>
    <property type="evidence" value="ECO:0007669"/>
    <property type="project" value="InterPro"/>
</dbReference>
<comment type="subcellular location">
    <subcellularLocation>
        <location evidence="1">Cell membrane</location>
        <topology evidence="1">Multi-pass membrane protein</topology>
    </subcellularLocation>
</comment>
<dbReference type="GO" id="GO:0005886">
    <property type="term" value="C:plasma membrane"/>
    <property type="evidence" value="ECO:0007669"/>
    <property type="project" value="UniProtKB-SubCell"/>
</dbReference>
<keyword evidence="5 7" id="KW-1133">Transmembrane helix</keyword>
<name>A0A3L7JSG4_9BACI</name>
<keyword evidence="2" id="KW-0813">Transport</keyword>
<dbReference type="SUPFAM" id="SSF161098">
    <property type="entry name" value="MetI-like"/>
    <property type="match status" value="1"/>
</dbReference>
<keyword evidence="6 7" id="KW-0472">Membrane</keyword>
<evidence type="ECO:0000256" key="7">
    <source>
        <dbReference type="SAM" id="Phobius"/>
    </source>
</evidence>
<feature type="transmembrane region" description="Helical" evidence="7">
    <location>
        <begin position="119"/>
        <end position="142"/>
    </location>
</feature>
<feature type="transmembrane region" description="Helical" evidence="7">
    <location>
        <begin position="227"/>
        <end position="251"/>
    </location>
</feature>
<evidence type="ECO:0000256" key="4">
    <source>
        <dbReference type="ARBA" id="ARBA00022692"/>
    </source>
</evidence>
<evidence type="ECO:0000313" key="10">
    <source>
        <dbReference type="Proteomes" id="UP000276770"/>
    </source>
</evidence>
<dbReference type="PANTHER" id="PTHR30465">
    <property type="entry name" value="INNER MEMBRANE ABC TRANSPORTER"/>
    <property type="match status" value="1"/>
</dbReference>
<protein>
    <submittedName>
        <fullName evidence="9">ABC transporter permease subunit</fullName>
    </submittedName>
</protein>
<dbReference type="InterPro" id="IPR000515">
    <property type="entry name" value="MetI-like"/>
</dbReference>
<comment type="caution">
    <text evidence="9">The sequence shown here is derived from an EMBL/GenBank/DDBJ whole genome shotgun (WGS) entry which is preliminary data.</text>
</comment>
<reference evidence="9 10" key="1">
    <citation type="submission" date="2018-10" db="EMBL/GenBank/DDBJ databases">
        <title>Falsibacillus sp. genome draft.</title>
        <authorList>
            <person name="Shi S."/>
        </authorList>
    </citation>
    <scope>NUCLEOTIDE SEQUENCE [LARGE SCALE GENOMIC DNA]</scope>
    <source>
        <strain evidence="9 10">GY 10110</strain>
    </source>
</reference>
<keyword evidence="4 7" id="KW-0812">Transmembrane</keyword>
<feature type="transmembrane region" description="Helical" evidence="7">
    <location>
        <begin position="79"/>
        <end position="107"/>
    </location>
</feature>
<sequence length="292" mass="33716">MQMRKVLDVAIRFVLSCTGIILIGALPPFLAGLQRKTLDWGIYWASLKEIVYSIVHVQDVTYMYLQTEKPLFPFMLEPVMYSLSVMLGAFVLACTAALLMTIITILFNYRVRRFIKIIFYIFESIPDILIIFIAQLSVIFIFQKSGILLMDIAALDKQKIYLLPIVCLSILPTVQLFRLSMIVFEEELNKDYVLLARSIGLKKLFIVIVHIFRNAVISVFFQSKKTVWFMLSNLFILEYLFNMGGVTLFMMESLNPKIFTITLIAFFIPIFIFYTVGEWLIKRKITGGESIS</sequence>
<organism evidence="9 10">
    <name type="scientific">Falsibacillus albus</name>
    <dbReference type="NCBI Taxonomy" id="2478915"/>
    <lineage>
        <taxon>Bacteria</taxon>
        <taxon>Bacillati</taxon>
        <taxon>Bacillota</taxon>
        <taxon>Bacilli</taxon>
        <taxon>Bacillales</taxon>
        <taxon>Bacillaceae</taxon>
        <taxon>Falsibacillus</taxon>
    </lineage>
</organism>
<feature type="transmembrane region" description="Helical" evidence="7">
    <location>
        <begin position="258"/>
        <end position="276"/>
    </location>
</feature>
<keyword evidence="10" id="KW-1185">Reference proteome</keyword>
<dbReference type="InterPro" id="IPR035906">
    <property type="entry name" value="MetI-like_sf"/>
</dbReference>
<dbReference type="CDD" id="cd06261">
    <property type="entry name" value="TM_PBP2"/>
    <property type="match status" value="1"/>
</dbReference>
<feature type="transmembrane region" description="Helical" evidence="7">
    <location>
        <begin position="162"/>
        <end position="184"/>
    </location>
</feature>
<feature type="domain" description="ABC transmembrane type-1" evidence="8">
    <location>
        <begin position="98"/>
        <end position="276"/>
    </location>
</feature>
<proteinExistence type="predicted"/>
<evidence type="ECO:0000256" key="3">
    <source>
        <dbReference type="ARBA" id="ARBA00022475"/>
    </source>
</evidence>
<evidence type="ECO:0000313" key="9">
    <source>
        <dbReference type="EMBL" id="RLQ93430.1"/>
    </source>
</evidence>
<feature type="transmembrane region" description="Helical" evidence="7">
    <location>
        <begin position="9"/>
        <end position="30"/>
    </location>
</feature>